<name>A0A2T1HTA6_9HYPH</name>
<accession>A0A2T1HTA6</accession>
<evidence type="ECO:0000313" key="6">
    <source>
        <dbReference type="Proteomes" id="UP000239772"/>
    </source>
</evidence>
<evidence type="ECO:0000256" key="3">
    <source>
        <dbReference type="ARBA" id="ARBA00023315"/>
    </source>
</evidence>
<dbReference type="AlphaFoldDB" id="A0A2T1HTA6"/>
<dbReference type="InterPro" id="IPR002123">
    <property type="entry name" value="Plipid/glycerol_acylTrfase"/>
</dbReference>
<dbReference type="Proteomes" id="UP000239772">
    <property type="component" value="Unassembled WGS sequence"/>
</dbReference>
<gene>
    <name evidence="5" type="ORF">SLNSH_12085</name>
</gene>
<comment type="caution">
    <text evidence="5">The sequence shown here is derived from an EMBL/GenBank/DDBJ whole genome shotgun (WGS) entry which is preliminary data.</text>
</comment>
<keyword evidence="6" id="KW-1185">Reference proteome</keyword>
<dbReference type="GO" id="GO:0003841">
    <property type="term" value="F:1-acylglycerol-3-phosphate O-acyltransferase activity"/>
    <property type="evidence" value="ECO:0007669"/>
    <property type="project" value="TreeGrafter"/>
</dbReference>
<dbReference type="EMBL" id="PVZS01000011">
    <property type="protein sequence ID" value="PSC04885.1"/>
    <property type="molecule type" value="Genomic_DNA"/>
</dbReference>
<dbReference type="PANTHER" id="PTHR10434">
    <property type="entry name" value="1-ACYL-SN-GLYCEROL-3-PHOSPHATE ACYLTRANSFERASE"/>
    <property type="match status" value="1"/>
</dbReference>
<dbReference type="PANTHER" id="PTHR10434:SF11">
    <property type="entry name" value="1-ACYL-SN-GLYCEROL-3-PHOSPHATE ACYLTRANSFERASE"/>
    <property type="match status" value="1"/>
</dbReference>
<dbReference type="RefSeq" id="WP_106337310.1">
    <property type="nucleotide sequence ID" value="NZ_PVZS01000011.1"/>
</dbReference>
<organism evidence="5 6">
    <name type="scientific">Alsobacter soli</name>
    <dbReference type="NCBI Taxonomy" id="2109933"/>
    <lineage>
        <taxon>Bacteria</taxon>
        <taxon>Pseudomonadati</taxon>
        <taxon>Pseudomonadota</taxon>
        <taxon>Alphaproteobacteria</taxon>
        <taxon>Hyphomicrobiales</taxon>
        <taxon>Alsobacteraceae</taxon>
        <taxon>Alsobacter</taxon>
    </lineage>
</organism>
<dbReference type="CDD" id="cd07989">
    <property type="entry name" value="LPLAT_AGPAT-like"/>
    <property type="match status" value="1"/>
</dbReference>
<sequence length="265" mass="28617">MSRLRIAAVLAVLVPITLVLMVVQWSALKAGSPIAHRLPRRFHQFVCALFRIRIEVAGAPAEGRPLLVLANHTSWLDITVISTLLPLSFVAKREVGSWPVFGTFARLQRSIFIDRQRRKGAAEANREIAERLAGGDAIVLFAEGTTSDGNRVLPFKTAVVGAARDAIAEAGHTGHVLVQPLTIAYPRRGGLPVGRPDRPALAWYGDMELIPHLAPVIAGQPIDAVAVWGEPIAFDAGSDRKTVTRTAENAIRRAYAGLITGREPA</sequence>
<proteinExistence type="predicted"/>
<keyword evidence="2 5" id="KW-0808">Transferase</keyword>
<evidence type="ECO:0000256" key="2">
    <source>
        <dbReference type="ARBA" id="ARBA00022679"/>
    </source>
</evidence>
<dbReference type="SMART" id="SM00563">
    <property type="entry name" value="PlsC"/>
    <property type="match status" value="1"/>
</dbReference>
<comment type="pathway">
    <text evidence="1">Lipid metabolism.</text>
</comment>
<reference evidence="6" key="1">
    <citation type="submission" date="2018-03" db="EMBL/GenBank/DDBJ databases">
        <authorList>
            <person name="Sun L."/>
            <person name="Liu H."/>
            <person name="Chen W."/>
            <person name="Huang K."/>
            <person name="Liu W."/>
            <person name="Gao X."/>
        </authorList>
    </citation>
    <scope>NUCLEOTIDE SEQUENCE [LARGE SCALE GENOMIC DNA]</scope>
    <source>
        <strain evidence="6">SH9</strain>
    </source>
</reference>
<dbReference type="OrthoDB" id="9806880at2"/>
<protein>
    <submittedName>
        <fullName evidence="5">1-acyl-sn-glycerol-3-phosphate acyltransferase</fullName>
    </submittedName>
</protein>
<dbReference type="GO" id="GO:0006654">
    <property type="term" value="P:phosphatidic acid biosynthetic process"/>
    <property type="evidence" value="ECO:0007669"/>
    <property type="project" value="TreeGrafter"/>
</dbReference>
<evidence type="ECO:0000259" key="4">
    <source>
        <dbReference type="SMART" id="SM00563"/>
    </source>
</evidence>
<evidence type="ECO:0000313" key="5">
    <source>
        <dbReference type="EMBL" id="PSC04885.1"/>
    </source>
</evidence>
<feature type="domain" description="Phospholipid/glycerol acyltransferase" evidence="4">
    <location>
        <begin position="66"/>
        <end position="186"/>
    </location>
</feature>
<dbReference type="SUPFAM" id="SSF69593">
    <property type="entry name" value="Glycerol-3-phosphate (1)-acyltransferase"/>
    <property type="match status" value="1"/>
</dbReference>
<keyword evidence="3 5" id="KW-0012">Acyltransferase</keyword>
<evidence type="ECO:0000256" key="1">
    <source>
        <dbReference type="ARBA" id="ARBA00005189"/>
    </source>
</evidence>
<dbReference type="Pfam" id="PF01553">
    <property type="entry name" value="Acyltransferase"/>
    <property type="match status" value="1"/>
</dbReference>